<protein>
    <submittedName>
        <fullName evidence="1">Uncharacterized protein</fullName>
    </submittedName>
</protein>
<sequence length="520" mass="57448">MGSRLLCWATLCLLGVGHTGAGVVSQSPSHRVTGRGQTVNLRCDPISGHISLYWYRQTLGQGPEFLAYFQNEQALDESGLPKNRFSAERPKSTYSYLKIEPAEPEDSAVYLCASSPTTAWHSHLLPVHKLHPSLSFQLPETPNRLFFAFHSPICGARPTDAGVTQTPRHELTEKGQAVTLSCEPIKSHTALYWYRQTSVRGLELLIYFNNQEPVDESGMPKDQFSAKMPNASLSTLKIQSTDPGDSATYLCASSKDTALQNRPFLSRKPLLPLPAQPLASSVVFLDSSPSSPAPQCSNDPREGKNRMKQPITLGNIVLSLLCKTTSYPLLSSQAALNRSLSLEGVLVLVTLTSQADCLSVSQSRDQSLKRRSPSCPSPAMAPRLLLCVALCLLGAGLEDAAVTQFPRRKILETKKEVILQCSQKMNHYAMYWYRQDPGFGLRLIYYSTGRDTVKKGDVPEGYDVSRDELERFPLTLKSASPNQTSVYFCASSESTAWHSCFLFAQKESSRPRSSRFLTPT</sequence>
<feature type="non-terminal residue" evidence="1">
    <location>
        <position position="1"/>
    </location>
</feature>
<proteinExistence type="predicted"/>
<evidence type="ECO:0000313" key="2">
    <source>
        <dbReference type="Proteomes" id="UP001162501"/>
    </source>
</evidence>
<dbReference type="EMBL" id="OX596086">
    <property type="protein sequence ID" value="CAM9932165.1"/>
    <property type="molecule type" value="Genomic_DNA"/>
</dbReference>
<evidence type="ECO:0000313" key="1">
    <source>
        <dbReference type="EMBL" id="CAM9932165.1"/>
    </source>
</evidence>
<reference evidence="1" key="2">
    <citation type="submission" date="2025-03" db="EMBL/GenBank/DDBJ databases">
        <authorList>
            <consortium name="ELIXIR-Norway"/>
            <consortium name="Elixir Norway"/>
        </authorList>
    </citation>
    <scope>NUCLEOTIDE SEQUENCE</scope>
</reference>
<dbReference type="Proteomes" id="UP001162501">
    <property type="component" value="Chromosome 2"/>
</dbReference>
<name>A0AC59YRK4_RANTA</name>
<accession>A0AC59YRK4</accession>
<feature type="non-terminal residue" evidence="1">
    <location>
        <position position="520"/>
    </location>
</feature>
<organism evidence="1 2">
    <name type="scientific">Rangifer tarandus platyrhynchus</name>
    <name type="common">Svalbard reindeer</name>
    <dbReference type="NCBI Taxonomy" id="3082113"/>
    <lineage>
        <taxon>Eukaryota</taxon>
        <taxon>Metazoa</taxon>
        <taxon>Chordata</taxon>
        <taxon>Craniata</taxon>
        <taxon>Vertebrata</taxon>
        <taxon>Euteleostomi</taxon>
        <taxon>Mammalia</taxon>
        <taxon>Eutheria</taxon>
        <taxon>Laurasiatheria</taxon>
        <taxon>Artiodactyla</taxon>
        <taxon>Ruminantia</taxon>
        <taxon>Pecora</taxon>
        <taxon>Cervidae</taxon>
        <taxon>Odocoileinae</taxon>
        <taxon>Rangifer</taxon>
    </lineage>
</organism>
<gene>
    <name evidence="1" type="ORF">MRATA1EN22A_LOCUS9551</name>
</gene>
<reference evidence="1" key="1">
    <citation type="submission" date="2023-05" db="EMBL/GenBank/DDBJ databases">
        <authorList>
            <consortium name="ELIXIR-Norway"/>
        </authorList>
    </citation>
    <scope>NUCLEOTIDE SEQUENCE</scope>
</reference>